<dbReference type="GO" id="GO:0047325">
    <property type="term" value="F:inositol-3,4,5,6-tetrakisphosphate 1-kinase activity"/>
    <property type="evidence" value="ECO:0007669"/>
    <property type="project" value="InterPro"/>
</dbReference>
<dbReference type="GO" id="GO:0052726">
    <property type="term" value="F:inositol-1,3,4-trisphosphate 5-kinase activity"/>
    <property type="evidence" value="ECO:0007669"/>
    <property type="project" value="InterPro"/>
</dbReference>
<evidence type="ECO:0000259" key="11">
    <source>
        <dbReference type="Pfam" id="PF17927"/>
    </source>
</evidence>
<evidence type="ECO:0000256" key="9">
    <source>
        <dbReference type="ARBA" id="ARBA00022842"/>
    </source>
</evidence>
<dbReference type="InterPro" id="IPR008656">
    <property type="entry name" value="Inositol_tetrakis-P_1-kinase"/>
</dbReference>
<comment type="subunit">
    <text evidence="3">Monomer.</text>
</comment>
<dbReference type="AlphaFoldDB" id="A0A0D6R0T6"/>
<keyword evidence="9" id="KW-0460">Magnesium</keyword>
<keyword evidence="7" id="KW-0418">Kinase</keyword>
<dbReference type="InterPro" id="IPR040464">
    <property type="entry name" value="InsP(3)kin_ATP-grasp"/>
</dbReference>
<evidence type="ECO:0008006" key="13">
    <source>
        <dbReference type="Google" id="ProtNLM"/>
    </source>
</evidence>
<dbReference type="Pfam" id="PF05770">
    <property type="entry name" value="Ins134_P3_kin"/>
    <property type="match status" value="1"/>
</dbReference>
<evidence type="ECO:0000256" key="5">
    <source>
        <dbReference type="ARBA" id="ARBA00022723"/>
    </source>
</evidence>
<dbReference type="Pfam" id="PF17927">
    <property type="entry name" value="Ins134_P3_kin_N"/>
    <property type="match status" value="1"/>
</dbReference>
<evidence type="ECO:0000256" key="7">
    <source>
        <dbReference type="ARBA" id="ARBA00022777"/>
    </source>
</evidence>
<dbReference type="FunFam" id="3.30.470.20:FF:000056">
    <property type="entry name" value="Inositol-tetrakisphosphate 1-kinase"/>
    <property type="match status" value="1"/>
</dbReference>
<comment type="cofactor">
    <cofactor evidence="1">
        <name>Mg(2+)</name>
        <dbReference type="ChEBI" id="CHEBI:18420"/>
    </cofactor>
</comment>
<dbReference type="GO" id="GO:0032957">
    <property type="term" value="P:inositol trisphosphate metabolic process"/>
    <property type="evidence" value="ECO:0007669"/>
    <property type="project" value="InterPro"/>
</dbReference>
<evidence type="ECO:0000256" key="3">
    <source>
        <dbReference type="ARBA" id="ARBA00011245"/>
    </source>
</evidence>
<keyword evidence="8" id="KW-0067">ATP-binding</keyword>
<evidence type="ECO:0000256" key="8">
    <source>
        <dbReference type="ARBA" id="ARBA00022840"/>
    </source>
</evidence>
<organism evidence="12">
    <name type="scientific">Araucaria cunninghamii</name>
    <name type="common">Hoop pine</name>
    <name type="synonym">Moreton Bay pine</name>
    <dbReference type="NCBI Taxonomy" id="56994"/>
    <lineage>
        <taxon>Eukaryota</taxon>
        <taxon>Viridiplantae</taxon>
        <taxon>Streptophyta</taxon>
        <taxon>Embryophyta</taxon>
        <taxon>Tracheophyta</taxon>
        <taxon>Spermatophyta</taxon>
        <taxon>Pinopsida</taxon>
        <taxon>Pinidae</taxon>
        <taxon>Conifers II</taxon>
        <taxon>Araucariales</taxon>
        <taxon>Araucariaceae</taxon>
        <taxon>Araucaria</taxon>
    </lineage>
</organism>
<feature type="domain" description="Inositol-tetrakisphosphate 1-kinase N-terminal" evidence="11">
    <location>
        <begin position="9"/>
        <end position="87"/>
    </location>
</feature>
<keyword evidence="5" id="KW-0479">Metal-binding</keyword>
<evidence type="ECO:0000256" key="1">
    <source>
        <dbReference type="ARBA" id="ARBA00001946"/>
    </source>
</evidence>
<dbReference type="GO" id="GO:0005737">
    <property type="term" value="C:cytoplasm"/>
    <property type="evidence" value="ECO:0007669"/>
    <property type="project" value="TreeGrafter"/>
</dbReference>
<name>A0A0D6R0T6_ARACU</name>
<accession>A0A0D6R0T6</accession>
<dbReference type="SUPFAM" id="SSF56059">
    <property type="entry name" value="Glutathione synthetase ATP-binding domain-like"/>
    <property type="match status" value="1"/>
</dbReference>
<proteinExistence type="inferred from homology"/>
<dbReference type="GO" id="GO:0005524">
    <property type="term" value="F:ATP binding"/>
    <property type="evidence" value="ECO:0007669"/>
    <property type="project" value="UniProtKB-KW"/>
</dbReference>
<evidence type="ECO:0000259" key="10">
    <source>
        <dbReference type="Pfam" id="PF05770"/>
    </source>
</evidence>
<dbReference type="PANTHER" id="PTHR14217:SF24">
    <property type="entry name" value="INOSITOL-TETRAKISPHOSPHATE 1-KINASE 1"/>
    <property type="match status" value="1"/>
</dbReference>
<feature type="domain" description="Inositol 1,3,4-trisphosphate 5/6-kinase ATP-grasp" evidence="10">
    <location>
        <begin position="112"/>
        <end position="308"/>
    </location>
</feature>
<dbReference type="GO" id="GO:0052725">
    <property type="term" value="F:inositol-1,3,4-trisphosphate 6-kinase activity"/>
    <property type="evidence" value="ECO:0007669"/>
    <property type="project" value="InterPro"/>
</dbReference>
<evidence type="ECO:0000256" key="2">
    <source>
        <dbReference type="ARBA" id="ARBA00009601"/>
    </source>
</evidence>
<evidence type="ECO:0000313" key="12">
    <source>
        <dbReference type="EMBL" id="JAG96429.1"/>
    </source>
</evidence>
<reference evidence="12" key="1">
    <citation type="submission" date="2015-03" db="EMBL/GenBank/DDBJ databases">
        <title>A transcriptome of Araucaria cunninghamii, an australian fine timber species.</title>
        <authorList>
            <person name="Jing Yi C.J.Y."/>
            <person name="Yin San L.Y.S."/>
            <person name="Abdul Karim S.S."/>
            <person name="Wan Azmi N.N."/>
            <person name="Hercus R.R."/>
            <person name="Croft L.L."/>
        </authorList>
    </citation>
    <scope>NUCLEOTIDE SEQUENCE</scope>
    <source>
        <strain evidence="12">MI0301</strain>
        <tissue evidence="12">Leaf</tissue>
    </source>
</reference>
<keyword evidence="4" id="KW-0808">Transferase</keyword>
<evidence type="ECO:0000256" key="6">
    <source>
        <dbReference type="ARBA" id="ARBA00022741"/>
    </source>
</evidence>
<keyword evidence="6" id="KW-0547">Nucleotide-binding</keyword>
<dbReference type="InterPro" id="IPR041429">
    <property type="entry name" value="ITPK1_N"/>
</dbReference>
<dbReference type="PANTHER" id="PTHR14217">
    <property type="entry name" value="INOSITOL-TETRAKISPHOSPHATE 1-KINASE"/>
    <property type="match status" value="1"/>
</dbReference>
<protein>
    <recommendedName>
        <fullName evidence="13">Inositol-tetrakisphosphate 1-kinase</fullName>
    </recommendedName>
</protein>
<dbReference type="Gene3D" id="3.30.470.20">
    <property type="entry name" value="ATP-grasp fold, B domain"/>
    <property type="match status" value="1"/>
</dbReference>
<dbReference type="EMBL" id="GCKF01037517">
    <property type="protein sequence ID" value="JAG96429.1"/>
    <property type="molecule type" value="Transcribed_RNA"/>
</dbReference>
<sequence>MSNERRYGIGYALAPKKKNSFIQRSLIELARERGIDLICIDSDKPLVDQGPFDCILHKLSGEEWKNQLKEFTLRYPNVFIIDRPEAIERLHNRISMLQVVSELRVTEGDGVETFGIPKQIVVYKAEALNDFKTSVGLKFPVISKPLVADGSVKSHKMSLVFNSEGLLKLKPPLVLQQFVNHGGVIFKVYVVGDYVKCVKRKSLPDVQEDKLGSSQGSMPFCHVSNVTHGQQNEGYYEVMQLEDAELPPARFIAKIAEGLRKALGLHLFNFDVIRDTKKGNHYLVIDINYFPGYAKMPDYESVLTDFFYGIFHGKKRLEGCEDGDLDHSRSAFAEDCLVVEDGNLNCARSVAANDEDLVVEQTVDADISSAAIKEESYCDKVVDMGGGLKEIFGREEAVSMETLSNAENGLSEMLAKAEDNSRETLSKSEDNLRKTIPKAKDILRESFSKAEGTLNINGEEGVSHINANSNVSSQ</sequence>
<comment type="similarity">
    <text evidence="2">Belongs to the ITPK1 family.</text>
</comment>
<dbReference type="GO" id="GO:0000287">
    <property type="term" value="F:magnesium ion binding"/>
    <property type="evidence" value="ECO:0007669"/>
    <property type="project" value="InterPro"/>
</dbReference>
<evidence type="ECO:0000256" key="4">
    <source>
        <dbReference type="ARBA" id="ARBA00022679"/>
    </source>
</evidence>